<dbReference type="GO" id="GO:0003964">
    <property type="term" value="F:RNA-directed DNA polymerase activity"/>
    <property type="evidence" value="ECO:0007669"/>
    <property type="project" value="UniProtKB-KW"/>
</dbReference>
<feature type="compositionally biased region" description="Low complexity" evidence="1">
    <location>
        <begin position="250"/>
        <end position="267"/>
    </location>
</feature>
<dbReference type="EMBL" id="BQNB010016046">
    <property type="protein sequence ID" value="GJT47189.1"/>
    <property type="molecule type" value="Genomic_DNA"/>
</dbReference>
<feature type="compositionally biased region" description="Low complexity" evidence="1">
    <location>
        <begin position="10"/>
        <end position="20"/>
    </location>
</feature>
<proteinExistence type="predicted"/>
<feature type="region of interest" description="Disordered" evidence="1">
    <location>
        <begin position="242"/>
        <end position="282"/>
    </location>
</feature>
<comment type="caution">
    <text evidence="4">The sequence shown here is derived from an EMBL/GenBank/DDBJ whole genome shotgun (WGS) entry which is preliminary data.</text>
</comment>
<reference evidence="4" key="2">
    <citation type="submission" date="2022-01" db="EMBL/GenBank/DDBJ databases">
        <authorList>
            <person name="Yamashiro T."/>
            <person name="Shiraishi A."/>
            <person name="Satake H."/>
            <person name="Nakayama K."/>
        </authorList>
    </citation>
    <scope>NUCLEOTIDE SEQUENCE</scope>
</reference>
<feature type="region of interest" description="Disordered" evidence="1">
    <location>
        <begin position="318"/>
        <end position="340"/>
    </location>
</feature>
<keyword evidence="4" id="KW-0808">Transferase</keyword>
<evidence type="ECO:0000259" key="3">
    <source>
        <dbReference type="Pfam" id="PF03732"/>
    </source>
</evidence>
<keyword evidence="5" id="KW-1185">Reference proteome</keyword>
<reference evidence="4" key="1">
    <citation type="journal article" date="2022" name="Int. J. Mol. Sci.">
        <title>Draft Genome of Tanacetum Coccineum: Genomic Comparison of Closely Related Tanacetum-Family Plants.</title>
        <authorList>
            <person name="Yamashiro T."/>
            <person name="Shiraishi A."/>
            <person name="Nakayama K."/>
            <person name="Satake H."/>
        </authorList>
    </citation>
    <scope>NUCLEOTIDE SEQUENCE</scope>
</reference>
<feature type="region of interest" description="Disordered" evidence="1">
    <location>
        <begin position="1"/>
        <end position="20"/>
    </location>
</feature>
<organism evidence="4 5">
    <name type="scientific">Tanacetum coccineum</name>
    <dbReference type="NCBI Taxonomy" id="301880"/>
    <lineage>
        <taxon>Eukaryota</taxon>
        <taxon>Viridiplantae</taxon>
        <taxon>Streptophyta</taxon>
        <taxon>Embryophyta</taxon>
        <taxon>Tracheophyta</taxon>
        <taxon>Spermatophyta</taxon>
        <taxon>Magnoliopsida</taxon>
        <taxon>eudicotyledons</taxon>
        <taxon>Gunneridae</taxon>
        <taxon>Pentapetalae</taxon>
        <taxon>asterids</taxon>
        <taxon>campanulids</taxon>
        <taxon>Asterales</taxon>
        <taxon>Asteraceae</taxon>
        <taxon>Asteroideae</taxon>
        <taxon>Anthemideae</taxon>
        <taxon>Anthemidinae</taxon>
        <taxon>Tanacetum</taxon>
    </lineage>
</organism>
<dbReference type="InterPro" id="IPR001878">
    <property type="entry name" value="Znf_CCHC"/>
</dbReference>
<dbReference type="Proteomes" id="UP001151760">
    <property type="component" value="Unassembled WGS sequence"/>
</dbReference>
<feature type="compositionally biased region" description="Polar residues" evidence="1">
    <location>
        <begin position="319"/>
        <end position="340"/>
    </location>
</feature>
<gene>
    <name evidence="4" type="ORF">Tco_0955904</name>
</gene>
<protein>
    <submittedName>
        <fullName evidence="4">Reverse transcriptase domain-containing protein</fullName>
    </submittedName>
</protein>
<evidence type="ECO:0000313" key="5">
    <source>
        <dbReference type="Proteomes" id="UP001151760"/>
    </source>
</evidence>
<dbReference type="PANTHER" id="PTHR33223">
    <property type="entry name" value="CCHC-TYPE DOMAIN-CONTAINING PROTEIN"/>
    <property type="match status" value="1"/>
</dbReference>
<evidence type="ECO:0000259" key="2">
    <source>
        <dbReference type="Pfam" id="PF00098"/>
    </source>
</evidence>
<dbReference type="Pfam" id="PF00098">
    <property type="entry name" value="zf-CCHC"/>
    <property type="match status" value="1"/>
</dbReference>
<evidence type="ECO:0000313" key="4">
    <source>
        <dbReference type="EMBL" id="GJT47189.1"/>
    </source>
</evidence>
<dbReference type="Pfam" id="PF03732">
    <property type="entry name" value="Retrotrans_gag"/>
    <property type="match status" value="1"/>
</dbReference>
<feature type="domain" description="Retrotransposon gag" evidence="3">
    <location>
        <begin position="124"/>
        <end position="215"/>
    </location>
</feature>
<sequence>MAPKRATRSTPVTTTPAPTATTTTTVTNAQLQAMIDQGVTAALAARDATRNGVDSHTSGTGVRGSERVARECTYQDFMKCKPLYFKGTEGVVELTQWFERMETVFRISNCSVENQIKFSTCTLLAGALTWWNSHVMTVTHDVAYAMTWVDLRKKMTDKYCPRNKMKKLEAELWNLKVIGTDVVKYNQRFQELALLCVRMFPEESDKIERYVGGLPKTIQEAVEMATELMDKRVSTIAERQAENKRKFENTSRNNQNQQQQNKRQNTSMAYTAGSGNKKQYGGSRPLCSKGNYHHDGPCAPKYYKCNKFGHIARDCRSAGNANNTNNQKGTGSGQRPTCFE</sequence>
<accession>A0ABQ5E8G8</accession>
<evidence type="ECO:0000256" key="1">
    <source>
        <dbReference type="SAM" id="MobiDB-lite"/>
    </source>
</evidence>
<keyword evidence="4" id="KW-0695">RNA-directed DNA polymerase</keyword>
<dbReference type="PANTHER" id="PTHR33223:SF6">
    <property type="entry name" value="CCHC-TYPE DOMAIN-CONTAINING PROTEIN"/>
    <property type="match status" value="1"/>
</dbReference>
<keyword evidence="4" id="KW-0548">Nucleotidyltransferase</keyword>
<dbReference type="InterPro" id="IPR005162">
    <property type="entry name" value="Retrotrans_gag_dom"/>
</dbReference>
<feature type="domain" description="CCHC-type" evidence="2">
    <location>
        <begin position="303"/>
        <end position="316"/>
    </location>
</feature>
<name>A0ABQ5E8G8_9ASTR</name>